<sequence length="456" mass="49587">MNRIDTAAASQFDLMRRFLLLSLIAICLASVVSAALMSRFLTQRLLQRDAELTQDFVQNVMAIELARGYSLDHPQAARGLLDFLQHVAAMPDVARANVYGTDTTLLWSSENRLGQGKKYGANPELNEALKGKLEIESGEVGVNGAAKAEHFYLGKSHMRFVEMYIPIRDAATKAVIGVVEVYRIPIALSRAINAGTALTWMISIGIGLFLYLVLFWIVRRADQLIRSQQEQLVESETMAALGEMASAVAHGIRNPLASIRSSAELWQDAPQALGGESANDIISEAQRIEQWIRELLTYSQLPDYRREALDPRPLIVQCVTGFAREAKRRNTAVDLALAPQLPPIQANAALLTQVLNNVVCNALEAMPAAGGRIVVAADAAPGGREVEIRISDTGAGIAPADIHKICQPFFTTKAKGLGVGLTLVRRIVKRFGGRVRIDSIQGQGTAITLVFLAAGR</sequence>
<dbReference type="PROSITE" id="PS50109">
    <property type="entry name" value="HIS_KIN"/>
    <property type="match status" value="1"/>
</dbReference>
<dbReference type="GO" id="GO:0016301">
    <property type="term" value="F:kinase activity"/>
    <property type="evidence" value="ECO:0007669"/>
    <property type="project" value="UniProtKB-KW"/>
</dbReference>
<dbReference type="SUPFAM" id="SSF55874">
    <property type="entry name" value="ATPase domain of HSP90 chaperone/DNA topoisomerase II/histidine kinase"/>
    <property type="match status" value="1"/>
</dbReference>
<dbReference type="CDD" id="cd00082">
    <property type="entry name" value="HisKA"/>
    <property type="match status" value="1"/>
</dbReference>
<keyword evidence="9" id="KW-0812">Transmembrane</keyword>
<evidence type="ECO:0000256" key="5">
    <source>
        <dbReference type="ARBA" id="ARBA00022741"/>
    </source>
</evidence>
<dbReference type="SMART" id="SM00388">
    <property type="entry name" value="HisKA"/>
    <property type="match status" value="1"/>
</dbReference>
<evidence type="ECO:0000313" key="11">
    <source>
        <dbReference type="EMBL" id="MFC5510040.1"/>
    </source>
</evidence>
<keyword evidence="3" id="KW-0597">Phosphoprotein</keyword>
<evidence type="ECO:0000256" key="4">
    <source>
        <dbReference type="ARBA" id="ARBA00022679"/>
    </source>
</evidence>
<dbReference type="EC" id="2.7.13.3" evidence="2"/>
<keyword evidence="4" id="KW-0808">Transferase</keyword>
<dbReference type="InterPro" id="IPR003594">
    <property type="entry name" value="HATPase_dom"/>
</dbReference>
<keyword evidence="9" id="KW-1133">Transmembrane helix</keyword>
<evidence type="ECO:0000259" key="10">
    <source>
        <dbReference type="PROSITE" id="PS50109"/>
    </source>
</evidence>
<dbReference type="PANTHER" id="PTHR43065">
    <property type="entry name" value="SENSOR HISTIDINE KINASE"/>
    <property type="match status" value="1"/>
</dbReference>
<name>A0ABW0PC19_9BURK</name>
<dbReference type="Pfam" id="PF00512">
    <property type="entry name" value="HisKA"/>
    <property type="match status" value="1"/>
</dbReference>
<keyword evidence="6 11" id="KW-0418">Kinase</keyword>
<dbReference type="PRINTS" id="PR00344">
    <property type="entry name" value="BCTRLSENSOR"/>
</dbReference>
<evidence type="ECO:0000256" key="3">
    <source>
        <dbReference type="ARBA" id="ARBA00022553"/>
    </source>
</evidence>
<dbReference type="InterPro" id="IPR036097">
    <property type="entry name" value="HisK_dim/P_sf"/>
</dbReference>
<dbReference type="Proteomes" id="UP001596031">
    <property type="component" value="Unassembled WGS sequence"/>
</dbReference>
<dbReference type="PANTHER" id="PTHR43065:SF10">
    <property type="entry name" value="PEROXIDE STRESS-ACTIVATED HISTIDINE KINASE MAK3"/>
    <property type="match status" value="1"/>
</dbReference>
<protein>
    <recommendedName>
        <fullName evidence="2">histidine kinase</fullName>
        <ecNumber evidence="2">2.7.13.3</ecNumber>
    </recommendedName>
</protein>
<feature type="domain" description="Histidine kinase" evidence="10">
    <location>
        <begin position="247"/>
        <end position="455"/>
    </location>
</feature>
<keyword evidence="9" id="KW-0472">Membrane</keyword>
<dbReference type="Gene3D" id="3.30.565.10">
    <property type="entry name" value="Histidine kinase-like ATPase, C-terminal domain"/>
    <property type="match status" value="1"/>
</dbReference>
<accession>A0ABW0PC19</accession>
<evidence type="ECO:0000256" key="1">
    <source>
        <dbReference type="ARBA" id="ARBA00000085"/>
    </source>
</evidence>
<evidence type="ECO:0000256" key="8">
    <source>
        <dbReference type="ARBA" id="ARBA00023012"/>
    </source>
</evidence>
<dbReference type="SUPFAM" id="SSF47384">
    <property type="entry name" value="Homodimeric domain of signal transducing histidine kinase"/>
    <property type="match status" value="1"/>
</dbReference>
<feature type="transmembrane region" description="Helical" evidence="9">
    <location>
        <begin position="197"/>
        <end position="218"/>
    </location>
</feature>
<dbReference type="Gene3D" id="1.10.287.130">
    <property type="match status" value="1"/>
</dbReference>
<keyword evidence="8" id="KW-0902">Two-component regulatory system</keyword>
<gene>
    <name evidence="11" type="ORF">ACFPOU_02725</name>
</gene>
<evidence type="ECO:0000256" key="6">
    <source>
        <dbReference type="ARBA" id="ARBA00022777"/>
    </source>
</evidence>
<proteinExistence type="predicted"/>
<dbReference type="InterPro" id="IPR005467">
    <property type="entry name" value="His_kinase_dom"/>
</dbReference>
<keyword evidence="5" id="KW-0547">Nucleotide-binding</keyword>
<comment type="catalytic activity">
    <reaction evidence="1">
        <text>ATP + protein L-histidine = ADP + protein N-phospho-L-histidine.</text>
        <dbReference type="EC" id="2.7.13.3"/>
    </reaction>
</comment>
<keyword evidence="7" id="KW-0067">ATP-binding</keyword>
<dbReference type="InterPro" id="IPR036890">
    <property type="entry name" value="HATPase_C_sf"/>
</dbReference>
<organism evidence="11 12">
    <name type="scientific">Massilia jejuensis</name>
    <dbReference type="NCBI Taxonomy" id="648894"/>
    <lineage>
        <taxon>Bacteria</taxon>
        <taxon>Pseudomonadati</taxon>
        <taxon>Pseudomonadota</taxon>
        <taxon>Betaproteobacteria</taxon>
        <taxon>Burkholderiales</taxon>
        <taxon>Oxalobacteraceae</taxon>
        <taxon>Telluria group</taxon>
        <taxon>Massilia</taxon>
    </lineage>
</organism>
<evidence type="ECO:0000256" key="2">
    <source>
        <dbReference type="ARBA" id="ARBA00012438"/>
    </source>
</evidence>
<dbReference type="InterPro" id="IPR003661">
    <property type="entry name" value="HisK_dim/P_dom"/>
</dbReference>
<evidence type="ECO:0000256" key="9">
    <source>
        <dbReference type="SAM" id="Phobius"/>
    </source>
</evidence>
<dbReference type="RefSeq" id="WP_379716838.1">
    <property type="nucleotide sequence ID" value="NZ_JBHSMS010000011.1"/>
</dbReference>
<dbReference type="InterPro" id="IPR004358">
    <property type="entry name" value="Sig_transdc_His_kin-like_C"/>
</dbReference>
<dbReference type="EMBL" id="JBHSMS010000011">
    <property type="protein sequence ID" value="MFC5510040.1"/>
    <property type="molecule type" value="Genomic_DNA"/>
</dbReference>
<dbReference type="SMART" id="SM00387">
    <property type="entry name" value="HATPase_c"/>
    <property type="match status" value="1"/>
</dbReference>
<dbReference type="Pfam" id="PF02518">
    <property type="entry name" value="HATPase_c"/>
    <property type="match status" value="1"/>
</dbReference>
<evidence type="ECO:0000313" key="12">
    <source>
        <dbReference type="Proteomes" id="UP001596031"/>
    </source>
</evidence>
<reference evidence="12" key="1">
    <citation type="journal article" date="2019" name="Int. J. Syst. Evol. Microbiol.">
        <title>The Global Catalogue of Microorganisms (GCM) 10K type strain sequencing project: providing services to taxonomists for standard genome sequencing and annotation.</title>
        <authorList>
            <consortium name="The Broad Institute Genomics Platform"/>
            <consortium name="The Broad Institute Genome Sequencing Center for Infectious Disease"/>
            <person name="Wu L."/>
            <person name="Ma J."/>
        </authorList>
    </citation>
    <scope>NUCLEOTIDE SEQUENCE [LARGE SCALE GENOMIC DNA]</scope>
    <source>
        <strain evidence="12">CCUG 38813</strain>
    </source>
</reference>
<evidence type="ECO:0000256" key="7">
    <source>
        <dbReference type="ARBA" id="ARBA00022840"/>
    </source>
</evidence>
<dbReference type="CDD" id="cd00075">
    <property type="entry name" value="HATPase"/>
    <property type="match status" value="1"/>
</dbReference>
<comment type="caution">
    <text evidence="11">The sequence shown here is derived from an EMBL/GenBank/DDBJ whole genome shotgun (WGS) entry which is preliminary data.</text>
</comment>
<keyword evidence="12" id="KW-1185">Reference proteome</keyword>